<dbReference type="Pfam" id="PF00132">
    <property type="entry name" value="Hexapep"/>
    <property type="match status" value="1"/>
</dbReference>
<dbReference type="PANTHER" id="PTHR43300:SF12">
    <property type="entry name" value="CHLORAMPHENICOL ACETYLTRANSFERASE"/>
    <property type="match status" value="1"/>
</dbReference>
<evidence type="ECO:0000313" key="9">
    <source>
        <dbReference type="Proteomes" id="UP000823847"/>
    </source>
</evidence>
<keyword evidence="5" id="KW-0046">Antibiotic resistance</keyword>
<name>A0A9D2BQ33_9BACT</name>
<evidence type="ECO:0000256" key="5">
    <source>
        <dbReference type="ARBA" id="ARBA00023251"/>
    </source>
</evidence>
<evidence type="ECO:0000256" key="6">
    <source>
        <dbReference type="ARBA" id="ARBA00023315"/>
    </source>
</evidence>
<dbReference type="GO" id="GO:0046677">
    <property type="term" value="P:response to antibiotic"/>
    <property type="evidence" value="ECO:0007669"/>
    <property type="project" value="UniProtKB-KW"/>
</dbReference>
<dbReference type="InterPro" id="IPR001451">
    <property type="entry name" value="Hexapep"/>
</dbReference>
<evidence type="ECO:0000256" key="2">
    <source>
        <dbReference type="ARBA" id="ARBA00013235"/>
    </source>
</evidence>
<sequence length="185" mass="20213">MDKIGFKSLGNNVRISSDARIYGAHNISIGSNVRIDDFVTISANTGFVDIHDNVFIARGCHISGFYGVVLGRFSSMAANVLIYSASDDYSGKFLTAQAIPQKYTSHIGGTVEIGKHVIIGAHCVILGGCRIGEGCSIGSMSLIKGDLEPWGMYWGIPVKRGKNRSKELLQLEKKLIQEYPEFRQL</sequence>
<evidence type="ECO:0000256" key="4">
    <source>
        <dbReference type="ARBA" id="ARBA00022679"/>
    </source>
</evidence>
<evidence type="ECO:0000313" key="8">
    <source>
        <dbReference type="EMBL" id="HIX87024.1"/>
    </source>
</evidence>
<evidence type="ECO:0000256" key="3">
    <source>
        <dbReference type="ARBA" id="ARBA00020291"/>
    </source>
</evidence>
<organism evidence="8 9">
    <name type="scientific">Candidatus Parabacteroides intestinigallinarum</name>
    <dbReference type="NCBI Taxonomy" id="2838722"/>
    <lineage>
        <taxon>Bacteria</taxon>
        <taxon>Pseudomonadati</taxon>
        <taxon>Bacteroidota</taxon>
        <taxon>Bacteroidia</taxon>
        <taxon>Bacteroidales</taxon>
        <taxon>Tannerellaceae</taxon>
        <taxon>Parabacteroides</taxon>
    </lineage>
</organism>
<dbReference type="Gene3D" id="2.160.10.10">
    <property type="entry name" value="Hexapeptide repeat proteins"/>
    <property type="match status" value="1"/>
</dbReference>
<evidence type="ECO:0000256" key="1">
    <source>
        <dbReference type="ARBA" id="ARBA00007274"/>
    </source>
</evidence>
<dbReference type="EC" id="2.3.1.28" evidence="2"/>
<reference evidence="8" key="2">
    <citation type="submission" date="2021-04" db="EMBL/GenBank/DDBJ databases">
        <authorList>
            <person name="Gilroy R."/>
        </authorList>
    </citation>
    <scope>NUCLEOTIDE SEQUENCE</scope>
    <source>
        <strain evidence="8">ChiHecec2B26-12326</strain>
    </source>
</reference>
<keyword evidence="6 8" id="KW-0012">Acyltransferase</keyword>
<dbReference type="PANTHER" id="PTHR43300">
    <property type="entry name" value="ACETYLTRANSFERASE"/>
    <property type="match status" value="1"/>
</dbReference>
<comment type="caution">
    <text evidence="8">The sequence shown here is derived from an EMBL/GenBank/DDBJ whole genome shotgun (WGS) entry which is preliminary data.</text>
</comment>
<dbReference type="EMBL" id="DXEN01000078">
    <property type="protein sequence ID" value="HIX87024.1"/>
    <property type="molecule type" value="Genomic_DNA"/>
</dbReference>
<dbReference type="InterPro" id="IPR011004">
    <property type="entry name" value="Trimer_LpxA-like_sf"/>
</dbReference>
<reference evidence="8" key="1">
    <citation type="journal article" date="2021" name="PeerJ">
        <title>Extensive microbial diversity within the chicken gut microbiome revealed by metagenomics and culture.</title>
        <authorList>
            <person name="Gilroy R."/>
            <person name="Ravi A."/>
            <person name="Getino M."/>
            <person name="Pursley I."/>
            <person name="Horton D.L."/>
            <person name="Alikhan N.F."/>
            <person name="Baker D."/>
            <person name="Gharbi K."/>
            <person name="Hall N."/>
            <person name="Watson M."/>
            <person name="Adriaenssens E.M."/>
            <person name="Foster-Nyarko E."/>
            <person name="Jarju S."/>
            <person name="Secka A."/>
            <person name="Antonio M."/>
            <person name="Oren A."/>
            <person name="Chaudhuri R.R."/>
            <person name="La Ragione R."/>
            <person name="Hildebrand F."/>
            <person name="Pallen M.J."/>
        </authorList>
    </citation>
    <scope>NUCLEOTIDE SEQUENCE</scope>
    <source>
        <strain evidence="8">ChiHecec2B26-12326</strain>
    </source>
</reference>
<dbReference type="GO" id="GO:0008811">
    <property type="term" value="F:chloramphenicol O-acetyltransferase activity"/>
    <property type="evidence" value="ECO:0007669"/>
    <property type="project" value="UniProtKB-EC"/>
</dbReference>
<gene>
    <name evidence="8" type="ORF">H9848_10540</name>
</gene>
<comment type="similarity">
    <text evidence="1">Belongs to the transferase hexapeptide repeat family.</text>
</comment>
<evidence type="ECO:0000256" key="7">
    <source>
        <dbReference type="ARBA" id="ARBA00047633"/>
    </source>
</evidence>
<dbReference type="Proteomes" id="UP000823847">
    <property type="component" value="Unassembled WGS sequence"/>
</dbReference>
<keyword evidence="4" id="KW-0808">Transferase</keyword>
<comment type="catalytic activity">
    <reaction evidence="7">
        <text>chloramphenicol + acetyl-CoA = chloramphenicol 3-acetate + CoA</text>
        <dbReference type="Rhea" id="RHEA:18421"/>
        <dbReference type="ChEBI" id="CHEBI:16730"/>
        <dbReference type="ChEBI" id="CHEBI:17698"/>
        <dbReference type="ChEBI" id="CHEBI:57287"/>
        <dbReference type="ChEBI" id="CHEBI:57288"/>
        <dbReference type="EC" id="2.3.1.28"/>
    </reaction>
</comment>
<protein>
    <recommendedName>
        <fullName evidence="3">Chloramphenicol acetyltransferase</fullName>
        <ecNumber evidence="2">2.3.1.28</ecNumber>
    </recommendedName>
</protein>
<dbReference type="CDD" id="cd04647">
    <property type="entry name" value="LbH_MAT_like"/>
    <property type="match status" value="1"/>
</dbReference>
<proteinExistence type="inferred from homology"/>
<accession>A0A9D2BQ33</accession>
<dbReference type="AlphaFoldDB" id="A0A9D2BQ33"/>
<dbReference type="SUPFAM" id="SSF51161">
    <property type="entry name" value="Trimeric LpxA-like enzymes"/>
    <property type="match status" value="1"/>
</dbReference>
<dbReference type="InterPro" id="IPR050179">
    <property type="entry name" value="Trans_hexapeptide_repeat"/>
</dbReference>